<comment type="caution">
    <text evidence="7">The sequence shown here is derived from an EMBL/GenBank/DDBJ whole genome shotgun (WGS) entry which is preliminary data.</text>
</comment>
<dbReference type="GO" id="GO:0015645">
    <property type="term" value="F:fatty acid ligase activity"/>
    <property type="evidence" value="ECO:0007669"/>
    <property type="project" value="TreeGrafter"/>
</dbReference>
<evidence type="ECO:0000259" key="6">
    <source>
        <dbReference type="Pfam" id="PF13193"/>
    </source>
</evidence>
<dbReference type="GO" id="GO:0006637">
    <property type="term" value="P:acyl-CoA metabolic process"/>
    <property type="evidence" value="ECO:0007669"/>
    <property type="project" value="TreeGrafter"/>
</dbReference>
<organism evidence="7 8">
    <name type="scientific">Minwuia thermotolerans</name>
    <dbReference type="NCBI Taxonomy" id="2056226"/>
    <lineage>
        <taxon>Bacteria</taxon>
        <taxon>Pseudomonadati</taxon>
        <taxon>Pseudomonadota</taxon>
        <taxon>Alphaproteobacteria</taxon>
        <taxon>Minwuiales</taxon>
        <taxon>Minwuiaceae</taxon>
        <taxon>Minwuia</taxon>
    </lineage>
</organism>
<evidence type="ECO:0000313" key="7">
    <source>
        <dbReference type="EMBL" id="PJK30523.1"/>
    </source>
</evidence>
<keyword evidence="3" id="KW-0547">Nucleotide-binding</keyword>
<dbReference type="Gene3D" id="3.30.300.30">
    <property type="match status" value="1"/>
</dbReference>
<accession>A0A2M9G482</accession>
<dbReference type="RefSeq" id="WP_109792623.1">
    <property type="nucleotide sequence ID" value="NZ_PHIG01000025.1"/>
</dbReference>
<dbReference type="InterPro" id="IPR045851">
    <property type="entry name" value="AMP-bd_C_sf"/>
</dbReference>
<feature type="domain" description="AMP-dependent synthetase/ligase" evidence="5">
    <location>
        <begin position="48"/>
        <end position="392"/>
    </location>
</feature>
<dbReference type="InterPro" id="IPR020845">
    <property type="entry name" value="AMP-binding_CS"/>
</dbReference>
<gene>
    <name evidence="7" type="ORF">CVT23_06150</name>
</gene>
<evidence type="ECO:0000256" key="4">
    <source>
        <dbReference type="ARBA" id="ARBA00022840"/>
    </source>
</evidence>
<dbReference type="Proteomes" id="UP000229498">
    <property type="component" value="Unassembled WGS sequence"/>
</dbReference>
<dbReference type="Pfam" id="PF13193">
    <property type="entry name" value="AMP-binding_C"/>
    <property type="match status" value="1"/>
</dbReference>
<proteinExistence type="inferred from homology"/>
<keyword evidence="8" id="KW-1185">Reference proteome</keyword>
<dbReference type="AlphaFoldDB" id="A0A2M9G482"/>
<dbReference type="PROSITE" id="PS00455">
    <property type="entry name" value="AMP_BINDING"/>
    <property type="match status" value="1"/>
</dbReference>
<dbReference type="InterPro" id="IPR000873">
    <property type="entry name" value="AMP-dep_synth/lig_dom"/>
</dbReference>
<sequence>MNADGAGRPDYHDFMAGFDPDSLVRELAGDMSALNACVECCDRHAGQGRVAVNYEGADGTSRAITFEELRDRSAQVANLLAKHGVGPGDRVSGLLPRIPELVALVLGVWRAGAVYQPLFTAFGPKAIDHRLKTSGAKVVVTDRENRPKLDEVEERPVIMTIGGHGGDIDFNAAADAEPARFEPVMRKGSDGMLLMATSGTTGLPKGVKVPLSALPAFAAYMKFGLELLPDDVFWNIADPGWAYGLYYAVTGPLLLGHQTTLHDGPFSVDSTVRIVKKLGVTNFTGAPTAYRMIAAGGGEALATMKGQIRVASSAGEPLNPELMRWWEANVGSRLFDQYGQTECAMVLMNHHGLSHDVHPGAAGYPMPGFALAVVDEQGRPVEKGQHGILAVDLKNSPYMFFEGYLGREGQDWVGDYYLTGDTVEENQDGTISFVGRSDDVITSAGYRIGPFDVESALLEHPAVAESAVVGKPDPERGEIVKAFVILTAGHAGTDALAEELRQHVRQRLGKHAYPREVAFPDSLPKTPSGKIQRFLLRKE</sequence>
<evidence type="ECO:0000313" key="8">
    <source>
        <dbReference type="Proteomes" id="UP000229498"/>
    </source>
</evidence>
<reference evidence="7 8" key="1">
    <citation type="submission" date="2017-11" db="EMBL/GenBank/DDBJ databases">
        <title>Draft genome sequence of Rhizobiales bacterium SY3-13.</title>
        <authorList>
            <person name="Sun C."/>
        </authorList>
    </citation>
    <scope>NUCLEOTIDE SEQUENCE [LARGE SCALE GENOMIC DNA]</scope>
    <source>
        <strain evidence="7 8">SY3-13</strain>
    </source>
</reference>
<comment type="similarity">
    <text evidence="1">Belongs to the ATP-dependent AMP-binding enzyme family.</text>
</comment>
<dbReference type="GO" id="GO:0006633">
    <property type="term" value="P:fatty acid biosynthetic process"/>
    <property type="evidence" value="ECO:0007669"/>
    <property type="project" value="TreeGrafter"/>
</dbReference>
<dbReference type="SUPFAM" id="SSF56801">
    <property type="entry name" value="Acetyl-CoA synthetase-like"/>
    <property type="match status" value="1"/>
</dbReference>
<dbReference type="OrthoDB" id="9803968at2"/>
<dbReference type="InterPro" id="IPR025110">
    <property type="entry name" value="AMP-bd_C"/>
</dbReference>
<dbReference type="FunFam" id="3.30.300.30:FF:000005">
    <property type="entry name" value="Acyl-coenzyme A synthetase ACSM5, mitochondrial"/>
    <property type="match status" value="1"/>
</dbReference>
<dbReference type="GO" id="GO:0005524">
    <property type="term" value="F:ATP binding"/>
    <property type="evidence" value="ECO:0007669"/>
    <property type="project" value="UniProtKB-KW"/>
</dbReference>
<evidence type="ECO:0000259" key="5">
    <source>
        <dbReference type="Pfam" id="PF00501"/>
    </source>
</evidence>
<evidence type="ECO:0000256" key="3">
    <source>
        <dbReference type="ARBA" id="ARBA00022741"/>
    </source>
</evidence>
<dbReference type="Gene3D" id="3.40.50.12780">
    <property type="entry name" value="N-terminal domain of ligase-like"/>
    <property type="match status" value="1"/>
</dbReference>
<dbReference type="InterPro" id="IPR051087">
    <property type="entry name" value="Mitochondrial_ACSM"/>
</dbReference>
<dbReference type="InterPro" id="IPR042099">
    <property type="entry name" value="ANL_N_sf"/>
</dbReference>
<dbReference type="PANTHER" id="PTHR43605">
    <property type="entry name" value="ACYL-COENZYME A SYNTHETASE"/>
    <property type="match status" value="1"/>
</dbReference>
<evidence type="ECO:0000256" key="1">
    <source>
        <dbReference type="ARBA" id="ARBA00006432"/>
    </source>
</evidence>
<feature type="domain" description="AMP-binding enzyme C-terminal" evidence="6">
    <location>
        <begin position="453"/>
        <end position="530"/>
    </location>
</feature>
<dbReference type="GO" id="GO:0004321">
    <property type="term" value="F:fatty-acyl-CoA synthase activity"/>
    <property type="evidence" value="ECO:0007669"/>
    <property type="project" value="TreeGrafter"/>
</dbReference>
<evidence type="ECO:0000256" key="2">
    <source>
        <dbReference type="ARBA" id="ARBA00022598"/>
    </source>
</evidence>
<protein>
    <submittedName>
        <fullName evidence="7">AMP-binding protein</fullName>
    </submittedName>
</protein>
<keyword evidence="4" id="KW-0067">ATP-binding</keyword>
<keyword evidence="2" id="KW-0436">Ligase</keyword>
<dbReference type="PANTHER" id="PTHR43605:SF10">
    <property type="entry name" value="ACYL-COA SYNTHETASE MEDIUM CHAIN FAMILY MEMBER 3"/>
    <property type="match status" value="1"/>
</dbReference>
<dbReference type="GO" id="GO:0016405">
    <property type="term" value="F:CoA-ligase activity"/>
    <property type="evidence" value="ECO:0007669"/>
    <property type="project" value="UniProtKB-ARBA"/>
</dbReference>
<dbReference type="Pfam" id="PF00501">
    <property type="entry name" value="AMP-binding"/>
    <property type="match status" value="1"/>
</dbReference>
<name>A0A2M9G482_9PROT</name>
<dbReference type="EMBL" id="PHIG01000025">
    <property type="protein sequence ID" value="PJK30523.1"/>
    <property type="molecule type" value="Genomic_DNA"/>
</dbReference>